<evidence type="ECO:0000256" key="1">
    <source>
        <dbReference type="ARBA" id="ARBA00004479"/>
    </source>
</evidence>
<keyword evidence="4" id="KW-1133">Transmembrane helix</keyword>
<dbReference type="SMART" id="SM00060">
    <property type="entry name" value="FN3"/>
    <property type="match status" value="2"/>
</dbReference>
<evidence type="ECO:0000313" key="9">
    <source>
        <dbReference type="EMBL" id="MBY86536.1"/>
    </source>
</evidence>
<evidence type="ECO:0000256" key="4">
    <source>
        <dbReference type="ARBA" id="ARBA00022989"/>
    </source>
</evidence>
<name>A0A2S2R920_9HEMI</name>
<dbReference type="OrthoDB" id="6381660at2759"/>
<reference evidence="9" key="1">
    <citation type="submission" date="2018-04" db="EMBL/GenBank/DDBJ databases">
        <title>Transcriptome assembly of Sipha flava.</title>
        <authorList>
            <person name="Scully E.D."/>
            <person name="Geib S.M."/>
            <person name="Palmer N.A."/>
            <person name="Koch K."/>
            <person name="Bradshaw J."/>
            <person name="Heng-Moss T."/>
            <person name="Sarath G."/>
        </authorList>
    </citation>
    <scope>NUCLEOTIDE SEQUENCE</scope>
</reference>
<proteinExistence type="predicted"/>
<dbReference type="EMBL" id="GGMS01017333">
    <property type="protein sequence ID" value="MBY86536.1"/>
    <property type="molecule type" value="Transcribed_RNA"/>
</dbReference>
<evidence type="ECO:0000256" key="7">
    <source>
        <dbReference type="ARBA" id="ARBA00023180"/>
    </source>
</evidence>
<dbReference type="Gene3D" id="2.60.40.10">
    <property type="entry name" value="Immunoglobulins"/>
    <property type="match status" value="3"/>
</dbReference>
<sequence>MIMYGYKHLNTKKLQYLSSHLQNLCWSKMITVMSVLLIIFHSANSSLICGSSIRSAGETIPRGDIILEYNSGVPLEITCILDPDNAIVQSQLLKQTDDEHKTKLLSQRILFYKYEERVSDQYVSIINNTAARLRIPNHPPGVNIYSCILLLDNNQTLNEQPFSLKTSAPSPVLPQETGVCLNTVYVGYKPLHITNFSCISNNWINLKCKWTKPENPLPTKYKLFFRLPGRMSNSHIYSCSSNSDIENNTCYWDGTTQPIYRQLYEYYYFTITGENALGTTTSSFRFHHYANVIPDSPNITVLEVTQSSAMLRWSVGIMISFPRELIHKIEYRSQWDSSPEHWHSINVNLICNSSLTSEQTILVPKVNCLKHDSKFYYFNVTDLEHPFTHYDFRIFVRSSIASEEDMWSAPGQIALTTRPTIPRRPPQTFIGGYESVQSSIEGFRDVFIYWQNIDDSEKCGDSFEYFAYYTSISADNKTIIHRSDETHDNCAKFKELYTNTEYLFAVYSSNTEGFSTEYSTVYVPSEADKIEFDKVINELINNQKISTDDQQSDYSIF</sequence>
<evidence type="ECO:0000313" key="11">
    <source>
        <dbReference type="RefSeq" id="XP_025417183.1"/>
    </source>
</evidence>
<dbReference type="InterPro" id="IPR003961">
    <property type="entry name" value="FN3_dom"/>
</dbReference>
<dbReference type="InterPro" id="IPR036116">
    <property type="entry name" value="FN3_sf"/>
</dbReference>
<keyword evidence="7" id="KW-0325">Glycoprotein</keyword>
<dbReference type="InterPro" id="IPR015321">
    <property type="entry name" value="TypeI_recpt_CBD"/>
</dbReference>
<keyword evidence="10" id="KW-1185">Reference proteome</keyword>
<dbReference type="InterPro" id="IPR013783">
    <property type="entry name" value="Ig-like_fold"/>
</dbReference>
<dbReference type="RefSeq" id="XP_025417183.1">
    <property type="nucleotide sequence ID" value="XM_025561398.1"/>
</dbReference>
<dbReference type="Proteomes" id="UP000694846">
    <property type="component" value="Unplaced"/>
</dbReference>
<keyword evidence="2" id="KW-0812">Transmembrane</keyword>
<keyword evidence="3" id="KW-0732">Signal</keyword>
<accession>A0A2S2R920</accession>
<comment type="subcellular location">
    <subcellularLocation>
        <location evidence="1">Membrane</location>
        <topology evidence="1">Single-pass type I membrane protein</topology>
    </subcellularLocation>
</comment>
<dbReference type="SUPFAM" id="SSF49265">
    <property type="entry name" value="Fibronectin type III"/>
    <property type="match status" value="2"/>
</dbReference>
<evidence type="ECO:0000256" key="2">
    <source>
        <dbReference type="ARBA" id="ARBA00022692"/>
    </source>
</evidence>
<evidence type="ECO:0000259" key="8">
    <source>
        <dbReference type="SMART" id="SM00060"/>
    </source>
</evidence>
<reference evidence="11" key="2">
    <citation type="submission" date="2025-04" db="UniProtKB">
        <authorList>
            <consortium name="RefSeq"/>
        </authorList>
    </citation>
    <scope>IDENTIFICATION</scope>
    <source>
        <tissue evidence="11">Whole body</tissue>
    </source>
</reference>
<feature type="domain" description="Fibronectin type-III" evidence="8">
    <location>
        <begin position="419"/>
        <end position="515"/>
    </location>
</feature>
<feature type="domain" description="Fibronectin type-III" evidence="8">
    <location>
        <begin position="294"/>
        <end position="404"/>
    </location>
</feature>
<dbReference type="GO" id="GO:0016020">
    <property type="term" value="C:membrane"/>
    <property type="evidence" value="ECO:0007669"/>
    <property type="project" value="UniProtKB-SubCell"/>
</dbReference>
<dbReference type="AlphaFoldDB" id="A0A2S2R920"/>
<gene>
    <name evidence="9" type="primary">dome_2</name>
    <name evidence="11" type="synonym">LOC112688258</name>
    <name evidence="9" type="ORF">g.78723</name>
</gene>
<evidence type="ECO:0000256" key="3">
    <source>
        <dbReference type="ARBA" id="ARBA00022729"/>
    </source>
</evidence>
<protein>
    <submittedName>
        <fullName evidence="9 11">Cytokine receptor</fullName>
    </submittedName>
</protein>
<evidence type="ECO:0000256" key="6">
    <source>
        <dbReference type="ARBA" id="ARBA00023170"/>
    </source>
</evidence>
<keyword evidence="5" id="KW-0472">Membrane</keyword>
<evidence type="ECO:0000256" key="5">
    <source>
        <dbReference type="ARBA" id="ARBA00023136"/>
    </source>
</evidence>
<evidence type="ECO:0000313" key="10">
    <source>
        <dbReference type="Proteomes" id="UP000694846"/>
    </source>
</evidence>
<organism evidence="9">
    <name type="scientific">Sipha flava</name>
    <name type="common">yellow sugarcane aphid</name>
    <dbReference type="NCBI Taxonomy" id="143950"/>
    <lineage>
        <taxon>Eukaryota</taxon>
        <taxon>Metazoa</taxon>
        <taxon>Ecdysozoa</taxon>
        <taxon>Arthropoda</taxon>
        <taxon>Hexapoda</taxon>
        <taxon>Insecta</taxon>
        <taxon>Pterygota</taxon>
        <taxon>Neoptera</taxon>
        <taxon>Paraneoptera</taxon>
        <taxon>Hemiptera</taxon>
        <taxon>Sternorrhyncha</taxon>
        <taxon>Aphidomorpha</taxon>
        <taxon>Aphidoidea</taxon>
        <taxon>Aphididae</taxon>
        <taxon>Sipha</taxon>
    </lineage>
</organism>
<keyword evidence="6 9" id="KW-0675">Receptor</keyword>
<dbReference type="Pfam" id="PF09240">
    <property type="entry name" value="IL6Ra-bind"/>
    <property type="match status" value="1"/>
</dbReference>